<dbReference type="RefSeq" id="XP_011086308.1">
    <property type="nucleotide sequence ID" value="XM_011088006.1"/>
</dbReference>
<reference evidence="9" key="1">
    <citation type="submission" date="2024-10" db="UniProtKB">
        <authorList>
            <consortium name="RefSeq"/>
        </authorList>
    </citation>
    <scope>NUCLEOTIDE SEQUENCE [LARGE SCALE GENOMIC DNA]</scope>
    <source>
        <strain evidence="9">cv. Zhongzhi No. 13</strain>
    </source>
</reference>
<evidence type="ECO:0000256" key="7">
    <source>
        <dbReference type="SAM" id="MobiDB-lite"/>
    </source>
</evidence>
<keyword evidence="3 6" id="KW-0863">Zinc-finger</keyword>
<feature type="domain" description="C2H2-type" evidence="8">
    <location>
        <begin position="108"/>
        <end position="135"/>
    </location>
</feature>
<keyword evidence="9" id="KW-1185">Reference proteome</keyword>
<evidence type="ECO:0000313" key="10">
    <source>
        <dbReference type="RefSeq" id="XP_011086308.1"/>
    </source>
</evidence>
<evidence type="ECO:0000256" key="6">
    <source>
        <dbReference type="PROSITE-ProRule" id="PRU00042"/>
    </source>
</evidence>
<feature type="compositionally biased region" description="Polar residues" evidence="7">
    <location>
        <begin position="16"/>
        <end position="28"/>
    </location>
</feature>
<evidence type="ECO:0000256" key="4">
    <source>
        <dbReference type="ARBA" id="ARBA00022833"/>
    </source>
</evidence>
<evidence type="ECO:0000259" key="8">
    <source>
        <dbReference type="PROSITE" id="PS50157"/>
    </source>
</evidence>
<dbReference type="AlphaFoldDB" id="A0A6I9TRT3"/>
<feature type="compositionally biased region" description="Basic and acidic residues" evidence="7">
    <location>
        <begin position="34"/>
        <end position="53"/>
    </location>
</feature>
<dbReference type="Gene3D" id="3.30.160.60">
    <property type="entry name" value="Classic Zinc Finger"/>
    <property type="match status" value="1"/>
</dbReference>
<evidence type="ECO:0000256" key="2">
    <source>
        <dbReference type="ARBA" id="ARBA00022723"/>
    </source>
</evidence>
<reference evidence="10" key="2">
    <citation type="submission" date="2025-08" db="UniProtKB">
        <authorList>
            <consortium name="RefSeq"/>
        </authorList>
    </citation>
    <scope>IDENTIFICATION</scope>
</reference>
<keyword evidence="5" id="KW-0539">Nucleus</keyword>
<dbReference type="OrthoDB" id="1736050at2759"/>
<dbReference type="PROSITE" id="PS50157">
    <property type="entry name" value="ZINC_FINGER_C2H2_2"/>
    <property type="match status" value="1"/>
</dbReference>
<dbReference type="GeneID" id="105168077"/>
<keyword evidence="4" id="KW-0862">Zinc</keyword>
<organism evidence="9 10">
    <name type="scientific">Sesamum indicum</name>
    <name type="common">Oriental sesame</name>
    <name type="synonym">Sesamum orientale</name>
    <dbReference type="NCBI Taxonomy" id="4182"/>
    <lineage>
        <taxon>Eukaryota</taxon>
        <taxon>Viridiplantae</taxon>
        <taxon>Streptophyta</taxon>
        <taxon>Embryophyta</taxon>
        <taxon>Tracheophyta</taxon>
        <taxon>Spermatophyta</taxon>
        <taxon>Magnoliopsida</taxon>
        <taxon>eudicotyledons</taxon>
        <taxon>Gunneridae</taxon>
        <taxon>Pentapetalae</taxon>
        <taxon>asterids</taxon>
        <taxon>lamiids</taxon>
        <taxon>Lamiales</taxon>
        <taxon>Pedaliaceae</taxon>
        <taxon>Sesamum</taxon>
    </lineage>
</organism>
<dbReference type="Proteomes" id="UP000504604">
    <property type="component" value="Linkage group LG1"/>
</dbReference>
<dbReference type="SUPFAM" id="SSF57667">
    <property type="entry name" value="beta-beta-alpha zinc fingers"/>
    <property type="match status" value="1"/>
</dbReference>
<evidence type="ECO:0000256" key="1">
    <source>
        <dbReference type="ARBA" id="ARBA00004123"/>
    </source>
</evidence>
<feature type="compositionally biased region" description="Basic and acidic residues" evidence="7">
    <location>
        <begin position="1"/>
        <end position="10"/>
    </location>
</feature>
<dbReference type="KEGG" id="sind:105168077"/>
<feature type="region of interest" description="Disordered" evidence="7">
    <location>
        <begin position="1"/>
        <end position="53"/>
    </location>
</feature>
<feature type="compositionally biased region" description="Polar residues" evidence="7">
    <location>
        <begin position="277"/>
        <end position="294"/>
    </location>
</feature>
<dbReference type="GO" id="GO:0008270">
    <property type="term" value="F:zinc ion binding"/>
    <property type="evidence" value="ECO:0007669"/>
    <property type="project" value="UniProtKB-KW"/>
</dbReference>
<sequence>MEILIDDYHHQPCHSEASNISATSQESPPTKPNLDAKKKEKIEEGSASKHETTSRLVLDLKLASDDDHLTYNGNPSSKLELNLFNSSGAAASESSNDGFRKQSEPKVFTCNFCRREFSTSQALGGHQNAHKQERALAKHRHGVVDMTGSATGPPPFGHHSGYPYYPTYSTFSQLPFYGTFNRSLGIRAESMIHKPYTYHPPTWSSSSSSPYNSYRFGHEKVARTYMISPPSSTSYDRSRVENFHTHQISGSGLGPTLNLGLDPKPNPLSDAYCNPTTTKIDEGNNNQGLRLTSNLDDETDPSGLDLNLKL</sequence>
<evidence type="ECO:0000313" key="9">
    <source>
        <dbReference type="Proteomes" id="UP000504604"/>
    </source>
</evidence>
<name>A0A6I9TRT3_SESIN</name>
<dbReference type="InterPro" id="IPR044246">
    <property type="entry name" value="ZFP3-like"/>
</dbReference>
<accession>A0A6I9TRT3</accession>
<dbReference type="InterPro" id="IPR036236">
    <property type="entry name" value="Znf_C2H2_sf"/>
</dbReference>
<dbReference type="GO" id="GO:0009788">
    <property type="term" value="P:negative regulation of abscisic acid-activated signaling pathway"/>
    <property type="evidence" value="ECO:0007669"/>
    <property type="project" value="InterPro"/>
</dbReference>
<dbReference type="PANTHER" id="PTHR47287:SF9">
    <property type="entry name" value="ZINC FINGER PROTEIN 4-LIKE"/>
    <property type="match status" value="1"/>
</dbReference>
<gene>
    <name evidence="10" type="primary">LOC105168077</name>
</gene>
<protein>
    <submittedName>
        <fullName evidence="10">Zinc finger protein 3-like</fullName>
    </submittedName>
</protein>
<dbReference type="InParanoid" id="A0A6I9TRT3"/>
<keyword evidence="2" id="KW-0479">Metal-binding</keyword>
<dbReference type="Gramene" id="SIN_1003253.t">
    <property type="protein sequence ID" value="SIN_1003253.t.cds1"/>
    <property type="gene ID" value="SIN_1003253"/>
</dbReference>
<evidence type="ECO:0000256" key="5">
    <source>
        <dbReference type="ARBA" id="ARBA00023242"/>
    </source>
</evidence>
<proteinExistence type="predicted"/>
<dbReference type="PROSITE" id="PS00028">
    <property type="entry name" value="ZINC_FINGER_C2H2_1"/>
    <property type="match status" value="1"/>
</dbReference>
<evidence type="ECO:0000256" key="3">
    <source>
        <dbReference type="ARBA" id="ARBA00022771"/>
    </source>
</evidence>
<dbReference type="GO" id="GO:0005634">
    <property type="term" value="C:nucleus"/>
    <property type="evidence" value="ECO:0007669"/>
    <property type="project" value="UniProtKB-SubCell"/>
</dbReference>
<feature type="region of interest" description="Disordered" evidence="7">
    <location>
        <begin position="277"/>
        <end position="310"/>
    </location>
</feature>
<comment type="subcellular location">
    <subcellularLocation>
        <location evidence="1">Nucleus</location>
    </subcellularLocation>
</comment>
<dbReference type="InterPro" id="IPR013087">
    <property type="entry name" value="Znf_C2H2_type"/>
</dbReference>
<dbReference type="PANTHER" id="PTHR47287">
    <property type="entry name" value="C2H2 AND C2HC ZINC FINGERS SUPERFAMILY PROTEIN"/>
    <property type="match status" value="1"/>
</dbReference>